<comment type="similarity">
    <text evidence="1 3">Belongs to the short-chain dehydrogenases/reductases (SDR) family.</text>
</comment>
<evidence type="ECO:0000256" key="3">
    <source>
        <dbReference type="RuleBase" id="RU000363"/>
    </source>
</evidence>
<dbReference type="EMBL" id="JBHSOH010000003">
    <property type="protein sequence ID" value="MFC5847108.1"/>
    <property type="molecule type" value="Genomic_DNA"/>
</dbReference>
<dbReference type="RefSeq" id="WP_380045937.1">
    <property type="nucleotide sequence ID" value="NZ_JBHSOH010000003.1"/>
</dbReference>
<dbReference type="NCBIfam" id="NF005495">
    <property type="entry name" value="PRK07109.1"/>
    <property type="match status" value="1"/>
</dbReference>
<dbReference type="InterPro" id="IPR036291">
    <property type="entry name" value="NAD(P)-bd_dom_sf"/>
</dbReference>
<dbReference type="Gene3D" id="3.40.50.720">
    <property type="entry name" value="NAD(P)-binding Rossmann-like Domain"/>
    <property type="match status" value="1"/>
</dbReference>
<keyword evidence="2" id="KW-0560">Oxidoreductase</keyword>
<evidence type="ECO:0000256" key="1">
    <source>
        <dbReference type="ARBA" id="ARBA00006484"/>
    </source>
</evidence>
<keyword evidence="6" id="KW-1185">Reference proteome</keyword>
<dbReference type="PROSITE" id="PS00061">
    <property type="entry name" value="ADH_SHORT"/>
    <property type="match status" value="1"/>
</dbReference>
<name>A0ABW1DHA4_9DEIO</name>
<gene>
    <name evidence="5" type="ORF">ACFPQ6_02200</name>
</gene>
<evidence type="ECO:0000313" key="5">
    <source>
        <dbReference type="EMBL" id="MFC5847108.1"/>
    </source>
</evidence>
<dbReference type="InterPro" id="IPR057326">
    <property type="entry name" value="KR_dom"/>
</dbReference>
<dbReference type="SMART" id="SM00822">
    <property type="entry name" value="PKS_KR"/>
    <property type="match status" value="1"/>
</dbReference>
<dbReference type="CDD" id="cd05360">
    <property type="entry name" value="SDR_c3"/>
    <property type="match status" value="1"/>
</dbReference>
<dbReference type="Proteomes" id="UP001595979">
    <property type="component" value="Unassembled WGS sequence"/>
</dbReference>
<reference evidence="6" key="1">
    <citation type="journal article" date="2019" name="Int. J. Syst. Evol. Microbiol.">
        <title>The Global Catalogue of Microorganisms (GCM) 10K type strain sequencing project: providing services to taxonomists for standard genome sequencing and annotation.</title>
        <authorList>
            <consortium name="The Broad Institute Genomics Platform"/>
            <consortium name="The Broad Institute Genome Sequencing Center for Infectious Disease"/>
            <person name="Wu L."/>
            <person name="Ma J."/>
        </authorList>
    </citation>
    <scope>NUCLEOTIDE SEQUENCE [LARGE SCALE GENOMIC DNA]</scope>
    <source>
        <strain evidence="6">CGMCC 1.15053</strain>
    </source>
</reference>
<organism evidence="5 6">
    <name type="scientific">Deinococcus petrolearius</name>
    <dbReference type="NCBI Taxonomy" id="1751295"/>
    <lineage>
        <taxon>Bacteria</taxon>
        <taxon>Thermotogati</taxon>
        <taxon>Deinococcota</taxon>
        <taxon>Deinococci</taxon>
        <taxon>Deinococcales</taxon>
        <taxon>Deinococcaceae</taxon>
        <taxon>Deinococcus</taxon>
    </lineage>
</organism>
<dbReference type="PRINTS" id="PR00080">
    <property type="entry name" value="SDRFAMILY"/>
</dbReference>
<dbReference type="SUPFAM" id="SSF51735">
    <property type="entry name" value="NAD(P)-binding Rossmann-fold domains"/>
    <property type="match status" value="1"/>
</dbReference>
<protein>
    <submittedName>
        <fullName evidence="5">SDR family oxidoreductase</fullName>
    </submittedName>
</protein>
<dbReference type="InterPro" id="IPR002347">
    <property type="entry name" value="SDR_fam"/>
</dbReference>
<proteinExistence type="inferred from homology"/>
<evidence type="ECO:0000313" key="6">
    <source>
        <dbReference type="Proteomes" id="UP001595979"/>
    </source>
</evidence>
<dbReference type="InterPro" id="IPR020904">
    <property type="entry name" value="Sc_DH/Rdtase_CS"/>
</dbReference>
<dbReference type="Pfam" id="PF00106">
    <property type="entry name" value="adh_short"/>
    <property type="match status" value="1"/>
</dbReference>
<evidence type="ECO:0000259" key="4">
    <source>
        <dbReference type="SMART" id="SM00822"/>
    </source>
</evidence>
<dbReference type="PRINTS" id="PR00081">
    <property type="entry name" value="GDHRDH"/>
</dbReference>
<feature type="domain" description="Ketoreductase" evidence="4">
    <location>
        <begin position="11"/>
        <end position="196"/>
    </location>
</feature>
<evidence type="ECO:0000256" key="2">
    <source>
        <dbReference type="ARBA" id="ARBA00023002"/>
    </source>
</evidence>
<dbReference type="PANTHER" id="PTHR43391">
    <property type="entry name" value="RETINOL DEHYDROGENASE-RELATED"/>
    <property type="match status" value="1"/>
</dbReference>
<accession>A0ABW1DHA4</accession>
<dbReference type="PANTHER" id="PTHR43391:SF82">
    <property type="entry name" value="OXIDOREDUCTASE SADH-RELATED"/>
    <property type="match status" value="1"/>
</dbReference>
<comment type="caution">
    <text evidence="5">The sequence shown here is derived from an EMBL/GenBank/DDBJ whole genome shotgun (WGS) entry which is preliminary data.</text>
</comment>
<sequence length="335" mass="35844">MTPKLKPLNEQVMVITGASSGIGLSTAREAARGGARLVLAARSEDALRELTHELQNAGGQAVYVVADVSREEDVEKIAVRAVQTFGGFDTWVNNAGVGMYGRLEELREEDMRRLFDVNLWGLVYGSRVAVRHLREKGGALINMGSVVSEQAIPLQGWYAASKHAVKGFTDALRMELEDEKAPVVVTLIKPGPIDTPFPLHAQNYLDAKPKHVPPVYAPETVARAVLQAAVTPTRELYVGGGGKGMAAMGTLAPGLTERGMAKTVIPGSQTSEPPLPPEASILYGPSGELRERGDYPGKVQNLSLYTEAASRSRQIGLGLLGLGLVASLWSLTRRG</sequence>